<proteinExistence type="predicted"/>
<organism evidence="2">
    <name type="scientific">Oryza brachyantha</name>
    <name type="common">malo sina</name>
    <dbReference type="NCBI Taxonomy" id="4533"/>
    <lineage>
        <taxon>Eukaryota</taxon>
        <taxon>Viridiplantae</taxon>
        <taxon>Streptophyta</taxon>
        <taxon>Embryophyta</taxon>
        <taxon>Tracheophyta</taxon>
        <taxon>Spermatophyta</taxon>
        <taxon>Magnoliopsida</taxon>
        <taxon>Liliopsida</taxon>
        <taxon>Poales</taxon>
        <taxon>Poaceae</taxon>
        <taxon>BOP clade</taxon>
        <taxon>Oryzoideae</taxon>
        <taxon>Oryzeae</taxon>
        <taxon>Oryzinae</taxon>
        <taxon>Oryza</taxon>
    </lineage>
</organism>
<sequence>MRIRTSYMSLFLLRTIVSIQKPLRVNIRMLSCSGILLYPQVKSCPSNAKAYPPLLEHLQHIATTLAPRHQAGARLSTHSTTSTQLGWKGRGRERRVDPPPCTSSPMSPS</sequence>
<dbReference type="Gramene" id="OB09G26520.1">
    <property type="protein sequence ID" value="OB09G26520.1"/>
    <property type="gene ID" value="OB09G26520"/>
</dbReference>
<evidence type="ECO:0000256" key="1">
    <source>
        <dbReference type="SAM" id="MobiDB-lite"/>
    </source>
</evidence>
<feature type="region of interest" description="Disordered" evidence="1">
    <location>
        <begin position="69"/>
        <end position="109"/>
    </location>
</feature>
<dbReference type="Proteomes" id="UP000006038">
    <property type="component" value="Chromosome 9"/>
</dbReference>
<feature type="compositionally biased region" description="Polar residues" evidence="1">
    <location>
        <begin position="76"/>
        <end position="85"/>
    </location>
</feature>
<protein>
    <submittedName>
        <fullName evidence="2">Uncharacterized protein</fullName>
    </submittedName>
</protein>
<reference evidence="2" key="1">
    <citation type="journal article" date="2013" name="Nat. Commun.">
        <title>Whole-genome sequencing of Oryza brachyantha reveals mechanisms underlying Oryza genome evolution.</title>
        <authorList>
            <person name="Chen J."/>
            <person name="Huang Q."/>
            <person name="Gao D."/>
            <person name="Wang J."/>
            <person name="Lang Y."/>
            <person name="Liu T."/>
            <person name="Li B."/>
            <person name="Bai Z."/>
            <person name="Luis Goicoechea J."/>
            <person name="Liang C."/>
            <person name="Chen C."/>
            <person name="Zhang W."/>
            <person name="Sun S."/>
            <person name="Liao Y."/>
            <person name="Zhang X."/>
            <person name="Yang L."/>
            <person name="Song C."/>
            <person name="Wang M."/>
            <person name="Shi J."/>
            <person name="Liu G."/>
            <person name="Liu J."/>
            <person name="Zhou H."/>
            <person name="Zhou W."/>
            <person name="Yu Q."/>
            <person name="An N."/>
            <person name="Chen Y."/>
            <person name="Cai Q."/>
            <person name="Wang B."/>
            <person name="Liu B."/>
            <person name="Min J."/>
            <person name="Huang Y."/>
            <person name="Wu H."/>
            <person name="Li Z."/>
            <person name="Zhang Y."/>
            <person name="Yin Y."/>
            <person name="Song W."/>
            <person name="Jiang J."/>
            <person name="Jackson S.A."/>
            <person name="Wing R.A."/>
            <person name="Wang J."/>
            <person name="Chen M."/>
        </authorList>
    </citation>
    <scope>NUCLEOTIDE SEQUENCE [LARGE SCALE GENOMIC DNA]</scope>
    <source>
        <strain evidence="2">cv. IRGC 101232</strain>
    </source>
</reference>
<dbReference type="EnsemblPlants" id="OB09G26520.1">
    <property type="protein sequence ID" value="OB09G26520.1"/>
    <property type="gene ID" value="OB09G26520"/>
</dbReference>
<dbReference type="HOGENOM" id="CLU_2188036_0_0_1"/>
<feature type="compositionally biased region" description="Pro residues" evidence="1">
    <location>
        <begin position="98"/>
        <end position="109"/>
    </location>
</feature>
<evidence type="ECO:0000313" key="2">
    <source>
        <dbReference type="EnsemblPlants" id="OB09G26520.1"/>
    </source>
</evidence>
<reference evidence="2" key="2">
    <citation type="submission" date="2013-04" db="UniProtKB">
        <authorList>
            <consortium name="EnsemblPlants"/>
        </authorList>
    </citation>
    <scope>IDENTIFICATION</scope>
</reference>
<dbReference type="AlphaFoldDB" id="J3N073"/>
<accession>J3N073</accession>
<name>J3N073_ORYBR</name>
<keyword evidence="3" id="KW-1185">Reference proteome</keyword>
<evidence type="ECO:0000313" key="3">
    <source>
        <dbReference type="Proteomes" id="UP000006038"/>
    </source>
</evidence>